<accession>A0A1B9GUM9</accession>
<evidence type="ECO:0000313" key="3">
    <source>
        <dbReference type="Proteomes" id="UP000092666"/>
    </source>
</evidence>
<dbReference type="AlphaFoldDB" id="A0A1B9GUM9"/>
<dbReference type="Proteomes" id="UP000092666">
    <property type="component" value="Unassembled WGS sequence"/>
</dbReference>
<dbReference type="EMBL" id="KV700123">
    <property type="protein sequence ID" value="OCF34753.1"/>
    <property type="molecule type" value="Genomic_DNA"/>
</dbReference>
<gene>
    <name evidence="2" type="ORF">I316_03295</name>
</gene>
<dbReference type="OrthoDB" id="10341420at2759"/>
<evidence type="ECO:0000313" key="2">
    <source>
        <dbReference type="EMBL" id="OCF34753.1"/>
    </source>
</evidence>
<sequence length="123" mass="13199">MCYWPGLLGNATTDICCFETYDCSEQVCGAQNVSVIYGNGTSYCYLNATIAEIKFNQVGNETCKMMGCEYLQSVKNAANGGSQFMSSQVELSQMYTADLASSAPSDPSSPLPTPVPSESLNTR</sequence>
<feature type="region of interest" description="Disordered" evidence="1">
    <location>
        <begin position="99"/>
        <end position="123"/>
    </location>
</feature>
<proteinExistence type="predicted"/>
<evidence type="ECO:0000256" key="1">
    <source>
        <dbReference type="SAM" id="MobiDB-lite"/>
    </source>
</evidence>
<keyword evidence="3" id="KW-1185">Reference proteome</keyword>
<protein>
    <submittedName>
        <fullName evidence="2">Uncharacterized protein</fullName>
    </submittedName>
</protein>
<name>A0A1B9GUM9_9TREE</name>
<reference evidence="2 3" key="1">
    <citation type="submission" date="2013-07" db="EMBL/GenBank/DDBJ databases">
        <title>The Genome Sequence of Cryptococcus heveanensis BCC8398.</title>
        <authorList>
            <consortium name="The Broad Institute Genome Sequencing Platform"/>
            <person name="Cuomo C."/>
            <person name="Litvintseva A."/>
            <person name="Chen Y."/>
            <person name="Heitman J."/>
            <person name="Sun S."/>
            <person name="Springer D."/>
            <person name="Dromer F."/>
            <person name="Young S.K."/>
            <person name="Zeng Q."/>
            <person name="Gargeya S."/>
            <person name="Fitzgerald M."/>
            <person name="Abouelleil A."/>
            <person name="Alvarado L."/>
            <person name="Berlin A.M."/>
            <person name="Chapman S.B."/>
            <person name="Dewar J."/>
            <person name="Goldberg J."/>
            <person name="Griggs A."/>
            <person name="Gujja S."/>
            <person name="Hansen M."/>
            <person name="Howarth C."/>
            <person name="Imamovic A."/>
            <person name="Larimer J."/>
            <person name="McCowan C."/>
            <person name="Murphy C."/>
            <person name="Pearson M."/>
            <person name="Priest M."/>
            <person name="Roberts A."/>
            <person name="Saif S."/>
            <person name="Shea T."/>
            <person name="Sykes S."/>
            <person name="Wortman J."/>
            <person name="Nusbaum C."/>
            <person name="Birren B."/>
        </authorList>
    </citation>
    <scope>NUCLEOTIDE SEQUENCE [LARGE SCALE GENOMIC DNA]</scope>
    <source>
        <strain evidence="2 3">BCC8398</strain>
    </source>
</reference>
<organism evidence="2 3">
    <name type="scientific">Kwoniella heveanensis BCC8398</name>
    <dbReference type="NCBI Taxonomy" id="1296120"/>
    <lineage>
        <taxon>Eukaryota</taxon>
        <taxon>Fungi</taxon>
        <taxon>Dikarya</taxon>
        <taxon>Basidiomycota</taxon>
        <taxon>Agaricomycotina</taxon>
        <taxon>Tremellomycetes</taxon>
        <taxon>Tremellales</taxon>
        <taxon>Cryptococcaceae</taxon>
        <taxon>Kwoniella</taxon>
    </lineage>
</organism>
<reference evidence="3" key="2">
    <citation type="submission" date="2013-12" db="EMBL/GenBank/DDBJ databases">
        <title>Evolution of pathogenesis and genome organization in the Tremellales.</title>
        <authorList>
            <person name="Cuomo C."/>
            <person name="Litvintseva A."/>
            <person name="Heitman J."/>
            <person name="Chen Y."/>
            <person name="Sun S."/>
            <person name="Springer D."/>
            <person name="Dromer F."/>
            <person name="Young S."/>
            <person name="Zeng Q."/>
            <person name="Chapman S."/>
            <person name="Gujja S."/>
            <person name="Saif S."/>
            <person name="Birren B."/>
        </authorList>
    </citation>
    <scope>NUCLEOTIDE SEQUENCE [LARGE SCALE GENOMIC DNA]</scope>
    <source>
        <strain evidence="3">BCC8398</strain>
    </source>
</reference>